<keyword evidence="2" id="KW-1185">Reference proteome</keyword>
<name>A0ABS8M374_9FLAO</name>
<protein>
    <submittedName>
        <fullName evidence="1">Uncharacterized protein</fullName>
    </submittedName>
</protein>
<reference evidence="1" key="1">
    <citation type="submission" date="2021-11" db="EMBL/GenBank/DDBJ databases">
        <title>Description of novel Flavobacterium species.</title>
        <authorList>
            <person name="Saticioglu I.B."/>
            <person name="Ay H."/>
            <person name="Altun S."/>
            <person name="Duman M."/>
        </authorList>
    </citation>
    <scope>NUCLEOTIDE SEQUENCE</scope>
    <source>
        <strain evidence="1">F-126</strain>
    </source>
</reference>
<dbReference type="PROSITE" id="PS51257">
    <property type="entry name" value="PROKAR_LIPOPROTEIN"/>
    <property type="match status" value="1"/>
</dbReference>
<accession>A0ABS8M374</accession>
<evidence type="ECO:0000313" key="2">
    <source>
        <dbReference type="Proteomes" id="UP001430700"/>
    </source>
</evidence>
<proteinExistence type="predicted"/>
<sequence length="559" mass="63720">MRHYLPINSDRSKLLSALFLLQYLIFFSSCENEKHGSLHKTQLTENEIEVKDGRLYFRSKESFTQYYNKYVSLPEEELSNLLTPFYKKGFLSLKPIVTEKNEDKLFNLYKEKLNLQVPRGTTSKSTFAYSSVESPINDDPFESVDELIGDETFAAYLNINGEIQIGESIYKYTDVGLFITDKKAYTTLKNFLESKNISENPFSKTDLTVKENLVPSLPEDFPTPIGNNNQIVYYRPANSKLTASKSKTNSAKPGIYNSSDPNYNSFFNSLNSCNPDHGLFANLFGDNNVCIDQYERKRRVKTKAFNYNYLLVFHLGVKCVHQFKGWTGFWRVEATDEIKLLVEAAQFEYNRDALLGNNIINNQTKERAYFMNNKRAFFTGPNNINIYNEWGQPLISYVNLTSLPQVFQDDLTFEFFGTGLSSLDNLIQNGIDSSLNATKLNEWFYGGLYTTAKSQLQTAFGNTTVPPTNRTFAAKFPQNGNIIVQKSVSSQGYDIGVREKTFDYGIRLCFNSGDSSSWSIRPEIGCDILVKPSNFRVKIIGAARKGNEWHGSKFNVDID</sequence>
<gene>
    <name evidence="1" type="ORF">LNQ34_15995</name>
</gene>
<comment type="caution">
    <text evidence="1">The sequence shown here is derived from an EMBL/GenBank/DDBJ whole genome shotgun (WGS) entry which is preliminary data.</text>
</comment>
<dbReference type="Proteomes" id="UP001430700">
    <property type="component" value="Unassembled WGS sequence"/>
</dbReference>
<organism evidence="1 2">
    <name type="scientific">Flavobacterium lipolyticum</name>
    <dbReference type="NCBI Taxonomy" id="2893754"/>
    <lineage>
        <taxon>Bacteria</taxon>
        <taxon>Pseudomonadati</taxon>
        <taxon>Bacteroidota</taxon>
        <taxon>Flavobacteriia</taxon>
        <taxon>Flavobacteriales</taxon>
        <taxon>Flavobacteriaceae</taxon>
        <taxon>Flavobacterium</taxon>
    </lineage>
</organism>
<evidence type="ECO:0000313" key="1">
    <source>
        <dbReference type="EMBL" id="MCC9019273.1"/>
    </source>
</evidence>
<dbReference type="EMBL" id="JAJJMN010000001">
    <property type="protein sequence ID" value="MCC9019273.1"/>
    <property type="molecule type" value="Genomic_DNA"/>
</dbReference>
<dbReference type="RefSeq" id="WP_230000434.1">
    <property type="nucleotide sequence ID" value="NZ_JAJJMN010000001.1"/>
</dbReference>